<dbReference type="Proteomes" id="UP000292118">
    <property type="component" value="Chromosome"/>
</dbReference>
<evidence type="ECO:0000313" key="2">
    <source>
        <dbReference type="Proteomes" id="UP000292118"/>
    </source>
</evidence>
<sequence>MAQVRQSDEEFQSAMIACYAEFGLEGVRSIGGGTVGMVNLADETGQVPAGVQARVDAAAAECNARVSLPEHQLWAFDAAAYQRVIQLRECIVAHGFEVPEAPSEEAWKDSEPVSAWNPYEAMLGGVGGASMTQDEVAALMTACPQPGPSFWVLAPTGDDG</sequence>
<dbReference type="OrthoDB" id="3726412at2"/>
<dbReference type="KEGG" id="xya:ET471_16375"/>
<name>A0A4P6FAF7_9MICO</name>
<organism evidence="1 2">
    <name type="scientific">Xylanimonas protaetiae</name>
    <dbReference type="NCBI Taxonomy" id="2509457"/>
    <lineage>
        <taxon>Bacteria</taxon>
        <taxon>Bacillati</taxon>
        <taxon>Actinomycetota</taxon>
        <taxon>Actinomycetes</taxon>
        <taxon>Micrococcales</taxon>
        <taxon>Promicromonosporaceae</taxon>
        <taxon>Xylanimonas</taxon>
    </lineage>
</organism>
<reference evidence="1 2" key="1">
    <citation type="submission" date="2019-01" db="EMBL/GenBank/DDBJ databases">
        <title>Genome sequencing of strain FW10M-9.</title>
        <authorList>
            <person name="Heo J."/>
            <person name="Kim S.-J."/>
            <person name="Kim J.-S."/>
            <person name="Hong S.-B."/>
            <person name="Kwon S.-W."/>
        </authorList>
    </citation>
    <scope>NUCLEOTIDE SEQUENCE [LARGE SCALE GENOMIC DNA]</scope>
    <source>
        <strain evidence="1 2">FW10M-9</strain>
    </source>
</reference>
<gene>
    <name evidence="1" type="ORF">ET471_16375</name>
</gene>
<accession>A0A4P6FAF7</accession>
<evidence type="ECO:0000313" key="1">
    <source>
        <dbReference type="EMBL" id="QAY71933.1"/>
    </source>
</evidence>
<protein>
    <submittedName>
        <fullName evidence="1">Uncharacterized protein</fullName>
    </submittedName>
</protein>
<proteinExistence type="predicted"/>
<keyword evidence="2" id="KW-1185">Reference proteome</keyword>
<dbReference type="EMBL" id="CP035493">
    <property type="protein sequence ID" value="QAY71933.1"/>
    <property type="molecule type" value="Genomic_DNA"/>
</dbReference>
<dbReference type="AlphaFoldDB" id="A0A4P6FAF7"/>